<evidence type="ECO:0000256" key="5">
    <source>
        <dbReference type="ARBA" id="ARBA00022989"/>
    </source>
</evidence>
<dbReference type="SMART" id="SM00283">
    <property type="entry name" value="MA"/>
    <property type="match status" value="1"/>
</dbReference>
<dbReference type="Gene3D" id="1.10.287.950">
    <property type="entry name" value="Methyl-accepting chemotaxis protein"/>
    <property type="match status" value="1"/>
</dbReference>
<evidence type="ECO:0000313" key="12">
    <source>
        <dbReference type="Proteomes" id="UP000789738"/>
    </source>
</evidence>
<feature type="transmembrane region" description="Helical" evidence="9">
    <location>
        <begin position="145"/>
        <end position="166"/>
    </location>
</feature>
<dbReference type="Pfam" id="PF00015">
    <property type="entry name" value="MCPsignal"/>
    <property type="match status" value="1"/>
</dbReference>
<gene>
    <name evidence="11" type="ORF">CNEO_41350</name>
</gene>
<proteinExistence type="predicted"/>
<dbReference type="EMBL" id="CAKJVE010000004">
    <property type="protein sequence ID" value="CAG9704585.1"/>
    <property type="molecule type" value="Genomic_DNA"/>
</dbReference>
<dbReference type="Pfam" id="PF02743">
    <property type="entry name" value="dCache_1"/>
    <property type="match status" value="1"/>
</dbReference>
<dbReference type="PROSITE" id="PS50111">
    <property type="entry name" value="CHEMOTAXIS_TRANSDUC_2"/>
    <property type="match status" value="1"/>
</dbReference>
<protein>
    <recommendedName>
        <fullName evidence="10">Methyl-accepting transducer domain-containing protein</fullName>
    </recommendedName>
</protein>
<keyword evidence="7 8" id="KW-0807">Transducer</keyword>
<keyword evidence="4 9" id="KW-0812">Transmembrane</keyword>
<evidence type="ECO:0000256" key="6">
    <source>
        <dbReference type="ARBA" id="ARBA00023136"/>
    </source>
</evidence>
<keyword evidence="3" id="KW-0145">Chemotaxis</keyword>
<dbReference type="InterPro" id="IPR033479">
    <property type="entry name" value="dCache_1"/>
</dbReference>
<keyword evidence="6 9" id="KW-0472">Membrane</keyword>
<reference evidence="11" key="1">
    <citation type="submission" date="2021-10" db="EMBL/GenBank/DDBJ databases">
        <authorList>
            <person name="Mesa V."/>
        </authorList>
    </citation>
    <scope>NUCLEOTIDE SEQUENCE</scope>
    <source>
        <strain evidence="11">CC3_PB</strain>
    </source>
</reference>
<feature type="domain" description="Methyl-accepting transducer" evidence="10">
    <location>
        <begin position="243"/>
        <end position="449"/>
    </location>
</feature>
<evidence type="ECO:0000256" key="2">
    <source>
        <dbReference type="ARBA" id="ARBA00022475"/>
    </source>
</evidence>
<evidence type="ECO:0000256" key="9">
    <source>
        <dbReference type="SAM" id="Phobius"/>
    </source>
</evidence>
<evidence type="ECO:0000259" key="10">
    <source>
        <dbReference type="PROSITE" id="PS50111"/>
    </source>
</evidence>
<dbReference type="GO" id="GO:0007165">
    <property type="term" value="P:signal transduction"/>
    <property type="evidence" value="ECO:0007669"/>
    <property type="project" value="UniProtKB-KW"/>
</dbReference>
<sequence length="449" mass="49713">MDWYYNAIKSKDGIWSDPHTDSSSASSRIAFTKPIYINNTLLGVIAVDLFFDDYVKLINSVSVFNRGYAFLLNENGEYLIDKNQSDQGNINDVIPGIDVISDKEGISYYNNGEKSVLAYSKLNNGNIMVITAEESDIFSDINRSIIISVILTIIVCIVVSILALILGKKISNPIVFITGLVNTISDLDFREDSKYLKINNYKDETGIIGRSVLSLRDIIRNILIDIKGCSNETAINSGNLNSTTKILEESAEAINLAVLELAKGAEEQATEAQISSEKLAILSENVENIISIIKIFKENFEKSRKENDEAIISVNNLMEKIELTTDIGYKTSNNVNLLAEKSILIDEIVSTIDSISEETNLLALNAAIEAARAGEAGRGFGVVAEQIRKLSEQTAEATQKISTIISEISKEIANTKQNMNKSTDTIKEVNITMDESKKYLKNFKFLLKR</sequence>
<evidence type="ECO:0000256" key="7">
    <source>
        <dbReference type="ARBA" id="ARBA00023224"/>
    </source>
</evidence>
<evidence type="ECO:0000256" key="1">
    <source>
        <dbReference type="ARBA" id="ARBA00004651"/>
    </source>
</evidence>
<dbReference type="RefSeq" id="WP_342350308.1">
    <property type="nucleotide sequence ID" value="NZ_CAKJVE010000004.1"/>
</dbReference>
<evidence type="ECO:0000313" key="11">
    <source>
        <dbReference type="EMBL" id="CAG9704585.1"/>
    </source>
</evidence>
<evidence type="ECO:0000256" key="4">
    <source>
        <dbReference type="ARBA" id="ARBA00022692"/>
    </source>
</evidence>
<dbReference type="Proteomes" id="UP000789738">
    <property type="component" value="Unassembled WGS sequence"/>
</dbReference>
<evidence type="ECO:0000256" key="3">
    <source>
        <dbReference type="ARBA" id="ARBA00022500"/>
    </source>
</evidence>
<dbReference type="InterPro" id="IPR004089">
    <property type="entry name" value="MCPsignal_dom"/>
</dbReference>
<comment type="caution">
    <text evidence="11">The sequence shown here is derived from an EMBL/GenBank/DDBJ whole genome shotgun (WGS) entry which is preliminary data.</text>
</comment>
<dbReference type="PANTHER" id="PTHR32089:SF112">
    <property type="entry name" value="LYSOZYME-LIKE PROTEIN-RELATED"/>
    <property type="match status" value="1"/>
</dbReference>
<keyword evidence="5 9" id="KW-1133">Transmembrane helix</keyword>
<dbReference type="SUPFAM" id="SSF58104">
    <property type="entry name" value="Methyl-accepting chemotaxis protein (MCP) signaling domain"/>
    <property type="match status" value="1"/>
</dbReference>
<name>A0AA86JUZ5_9CLOT</name>
<comment type="subcellular location">
    <subcellularLocation>
        <location evidence="1">Cell membrane</location>
        <topology evidence="1">Multi-pass membrane protein</topology>
    </subcellularLocation>
</comment>
<dbReference type="GO" id="GO:0005886">
    <property type="term" value="C:plasma membrane"/>
    <property type="evidence" value="ECO:0007669"/>
    <property type="project" value="UniProtKB-SubCell"/>
</dbReference>
<accession>A0AA86JUZ5</accession>
<dbReference type="Gene3D" id="6.10.340.10">
    <property type="match status" value="1"/>
</dbReference>
<organism evidence="11 12">
    <name type="scientific">Clostridium neonatale</name>
    <dbReference type="NCBI Taxonomy" id="137838"/>
    <lineage>
        <taxon>Bacteria</taxon>
        <taxon>Bacillati</taxon>
        <taxon>Bacillota</taxon>
        <taxon>Clostridia</taxon>
        <taxon>Eubacteriales</taxon>
        <taxon>Clostridiaceae</taxon>
        <taxon>Clostridium</taxon>
    </lineage>
</organism>
<keyword evidence="2" id="KW-1003">Cell membrane</keyword>
<dbReference type="Gene3D" id="3.30.450.20">
    <property type="entry name" value="PAS domain"/>
    <property type="match status" value="1"/>
</dbReference>
<dbReference type="AlphaFoldDB" id="A0AA86JUZ5"/>
<evidence type="ECO:0000256" key="8">
    <source>
        <dbReference type="PROSITE-ProRule" id="PRU00284"/>
    </source>
</evidence>
<dbReference type="PANTHER" id="PTHR32089">
    <property type="entry name" value="METHYL-ACCEPTING CHEMOTAXIS PROTEIN MCPB"/>
    <property type="match status" value="1"/>
</dbReference>
<dbReference type="GO" id="GO:0006935">
    <property type="term" value="P:chemotaxis"/>
    <property type="evidence" value="ECO:0007669"/>
    <property type="project" value="UniProtKB-KW"/>
</dbReference>